<evidence type="ECO:0000313" key="13">
    <source>
        <dbReference type="Proteomes" id="UP000055590"/>
    </source>
</evidence>
<feature type="transmembrane region" description="Helical" evidence="11">
    <location>
        <begin position="46"/>
        <end position="67"/>
    </location>
</feature>
<protein>
    <recommendedName>
        <fullName evidence="11">Peptidoglycan glycosyltransferase RodA</fullName>
        <shortName evidence="11">PGT</shortName>
        <ecNumber evidence="11">2.4.99.28</ecNumber>
    </recommendedName>
    <alternativeName>
        <fullName evidence="11">Cell elongation protein RodA</fullName>
    </alternativeName>
    <alternativeName>
        <fullName evidence="11">Cell wall polymerase</fullName>
    </alternativeName>
    <alternativeName>
        <fullName evidence="11">Peptidoglycan polymerase</fullName>
        <shortName evidence="11">PG polymerase</shortName>
    </alternativeName>
</protein>
<dbReference type="UniPathway" id="UPA00219"/>
<feature type="transmembrane region" description="Helical" evidence="11">
    <location>
        <begin position="143"/>
        <end position="160"/>
    </location>
</feature>
<reference evidence="12 13" key="1">
    <citation type="submission" date="2015-08" db="EMBL/GenBank/DDBJ databases">
        <authorList>
            <person name="Babu N.S."/>
            <person name="Beckwith C.J."/>
            <person name="Beseler K.G."/>
            <person name="Brison A."/>
            <person name="Carone J.V."/>
            <person name="Caskin T.P."/>
            <person name="Diamond M."/>
            <person name="Durham M.E."/>
            <person name="Foxe J.M."/>
            <person name="Go M."/>
            <person name="Henderson B.A."/>
            <person name="Jones I.B."/>
            <person name="McGettigan J.A."/>
            <person name="Micheletti S.J."/>
            <person name="Nasrallah M.E."/>
            <person name="Ortiz D."/>
            <person name="Piller C.R."/>
            <person name="Privatt S.R."/>
            <person name="Schneider S.L."/>
            <person name="Sharp S."/>
            <person name="Smith T.C."/>
            <person name="Stanton J.D."/>
            <person name="Ullery H.E."/>
            <person name="Wilson R.J."/>
            <person name="Serrano M.G."/>
            <person name="Buck G."/>
            <person name="Lee V."/>
            <person name="Wang Y."/>
            <person name="Carvalho R."/>
            <person name="Voegtly L."/>
            <person name="Shi R."/>
            <person name="Duckworth R."/>
            <person name="Johnson A."/>
            <person name="Loviza R."/>
            <person name="Walstead R."/>
            <person name="Shah Z."/>
            <person name="Kiflezghi M."/>
            <person name="Wade K."/>
            <person name="Ball S.L."/>
            <person name="Bradley K.W."/>
            <person name="Asai D.J."/>
            <person name="Bowman C.A."/>
            <person name="Russell D.A."/>
            <person name="Pope W.H."/>
            <person name="Jacobs-Sera D."/>
            <person name="Hendrix R.W."/>
            <person name="Hatfull G.F."/>
        </authorList>
    </citation>
    <scope>NUCLEOTIDE SEQUENCE [LARGE SCALE GENOMIC DNA]</scope>
    <source>
        <strain evidence="12 13">DSM 27710</strain>
    </source>
</reference>
<evidence type="ECO:0000313" key="12">
    <source>
        <dbReference type="EMBL" id="AKU91203.1"/>
    </source>
</evidence>
<dbReference type="GO" id="GO:0008955">
    <property type="term" value="F:peptidoglycan glycosyltransferase activity"/>
    <property type="evidence" value="ECO:0007669"/>
    <property type="project" value="UniProtKB-UniRule"/>
</dbReference>
<comment type="subcellular location">
    <subcellularLocation>
        <location evidence="11">Cell membrane</location>
        <topology evidence="11">Multi-pass membrane protein</topology>
    </subcellularLocation>
    <subcellularLocation>
        <location evidence="1">Membrane</location>
        <topology evidence="1">Multi-pass membrane protein</topology>
    </subcellularLocation>
</comment>
<feature type="transmembrane region" description="Helical" evidence="11">
    <location>
        <begin position="310"/>
        <end position="338"/>
    </location>
</feature>
<evidence type="ECO:0000256" key="4">
    <source>
        <dbReference type="ARBA" id="ARBA00022679"/>
    </source>
</evidence>
<dbReference type="NCBIfam" id="TIGR02210">
    <property type="entry name" value="rodA_shape"/>
    <property type="match status" value="1"/>
</dbReference>
<gene>
    <name evidence="11" type="primary">rodA</name>
    <name evidence="12" type="ORF">AKJ08_1590</name>
</gene>
<evidence type="ECO:0000256" key="3">
    <source>
        <dbReference type="ARBA" id="ARBA00022676"/>
    </source>
</evidence>
<dbReference type="InterPro" id="IPR018365">
    <property type="entry name" value="Cell_cycle_FtsW-rel_CS"/>
</dbReference>
<keyword evidence="3 11" id="KW-0328">Glycosyltransferase</keyword>
<dbReference type="PATRIC" id="fig|1391653.3.peg.1672"/>
<feature type="transmembrane region" description="Helical" evidence="11">
    <location>
        <begin position="344"/>
        <end position="365"/>
    </location>
</feature>
<name>A0A0K1PCF8_9BACT</name>
<dbReference type="GO" id="GO:0032153">
    <property type="term" value="C:cell division site"/>
    <property type="evidence" value="ECO:0007669"/>
    <property type="project" value="TreeGrafter"/>
</dbReference>
<comment type="pathway">
    <text evidence="11">Cell wall biogenesis; peptidoglycan biosynthesis.</text>
</comment>
<evidence type="ECO:0000256" key="7">
    <source>
        <dbReference type="ARBA" id="ARBA00022984"/>
    </source>
</evidence>
<comment type="function">
    <text evidence="11">Peptidoglycan polymerase that is essential for cell wall elongation.</text>
</comment>
<evidence type="ECO:0000256" key="2">
    <source>
        <dbReference type="ARBA" id="ARBA00022475"/>
    </source>
</evidence>
<sequence>MSLLGTPPRADARFLRRVPWEVFAITLAIGVISVGNLASASRVAHAPVWISQIAWLGIGLSVALVSLSADYRMLHLVAWPFYALVILLLVAVELHGQTVMGAQRWLVLGPLRLQPSELAKLAVVFVLARFYHEEGEKAGGYTLLELWKPAVIIAIPFVLILHQPDLGTASMMAAIAGTMVLASRVRWKALATIALTGLLVAVAAWFFVLHDYQKKRVLTFLDPEADVLGSGYHANQSMIAVGSGQWAGKGWAQGTQTQLSFLPEQHTDFVFSVFAEEWGFRGAIVLLGLYLALCLVGLRIAAQARERQGAFLAIGAVAFLFWHVFVNIGMVSGLLPVVGVTLPLMSYGGSSAVTVLTSIGLLANVGTRSERPGRGGFA</sequence>
<evidence type="ECO:0000256" key="9">
    <source>
        <dbReference type="ARBA" id="ARBA00023136"/>
    </source>
</evidence>
<feature type="transmembrane region" description="Helical" evidence="11">
    <location>
        <begin position="20"/>
        <end position="40"/>
    </location>
</feature>
<evidence type="ECO:0000256" key="5">
    <source>
        <dbReference type="ARBA" id="ARBA00022692"/>
    </source>
</evidence>
<dbReference type="Pfam" id="PF01098">
    <property type="entry name" value="FTSW_RODA_SPOVE"/>
    <property type="match status" value="1"/>
</dbReference>
<dbReference type="InterPro" id="IPR011923">
    <property type="entry name" value="RodA/MrdB"/>
</dbReference>
<dbReference type="RefSeq" id="WP_050725548.1">
    <property type="nucleotide sequence ID" value="NZ_CP012332.1"/>
</dbReference>
<feature type="transmembrane region" description="Helical" evidence="11">
    <location>
        <begin position="166"/>
        <end position="182"/>
    </location>
</feature>
<evidence type="ECO:0000256" key="6">
    <source>
        <dbReference type="ARBA" id="ARBA00022960"/>
    </source>
</evidence>
<keyword evidence="7 11" id="KW-0573">Peptidoglycan synthesis</keyword>
<evidence type="ECO:0000256" key="1">
    <source>
        <dbReference type="ARBA" id="ARBA00004141"/>
    </source>
</evidence>
<dbReference type="GO" id="GO:0071555">
    <property type="term" value="P:cell wall organization"/>
    <property type="evidence" value="ECO:0007669"/>
    <property type="project" value="UniProtKB-KW"/>
</dbReference>
<dbReference type="AlphaFoldDB" id="A0A0K1PCF8"/>
<dbReference type="GO" id="GO:0015648">
    <property type="term" value="F:lipid-linked peptidoglycan transporter activity"/>
    <property type="evidence" value="ECO:0007669"/>
    <property type="project" value="TreeGrafter"/>
</dbReference>
<dbReference type="STRING" id="1391653.AKJ08_1590"/>
<keyword evidence="8 11" id="KW-1133">Transmembrane helix</keyword>
<dbReference type="OrthoDB" id="9768187at2"/>
<keyword evidence="10 11" id="KW-0961">Cell wall biogenesis/degradation</keyword>
<keyword evidence="6 11" id="KW-0133">Cell shape</keyword>
<evidence type="ECO:0000256" key="11">
    <source>
        <dbReference type="HAMAP-Rule" id="MF_02079"/>
    </source>
</evidence>
<keyword evidence="4 11" id="KW-0808">Transferase</keyword>
<proteinExistence type="inferred from homology"/>
<dbReference type="EMBL" id="CP012332">
    <property type="protein sequence ID" value="AKU91203.1"/>
    <property type="molecule type" value="Genomic_DNA"/>
</dbReference>
<dbReference type="PROSITE" id="PS00428">
    <property type="entry name" value="FTSW_RODA_SPOVE"/>
    <property type="match status" value="1"/>
</dbReference>
<keyword evidence="13" id="KW-1185">Reference proteome</keyword>
<comment type="similarity">
    <text evidence="11">Belongs to the SEDS family. MrdB/RodA subfamily.</text>
</comment>
<evidence type="ECO:0000256" key="10">
    <source>
        <dbReference type="ARBA" id="ARBA00023316"/>
    </source>
</evidence>
<dbReference type="GO" id="GO:0051301">
    <property type="term" value="P:cell division"/>
    <property type="evidence" value="ECO:0007669"/>
    <property type="project" value="InterPro"/>
</dbReference>
<dbReference type="InterPro" id="IPR001182">
    <property type="entry name" value="FtsW/RodA"/>
</dbReference>
<dbReference type="PANTHER" id="PTHR30474">
    <property type="entry name" value="CELL CYCLE PROTEIN"/>
    <property type="match status" value="1"/>
</dbReference>
<feature type="transmembrane region" description="Helical" evidence="11">
    <location>
        <begin position="74"/>
        <end position="92"/>
    </location>
</feature>
<dbReference type="Proteomes" id="UP000055590">
    <property type="component" value="Chromosome"/>
</dbReference>
<comment type="catalytic activity">
    <reaction evidence="11">
        <text>[GlcNAc-(1-&gt;4)-Mur2Ac(oyl-L-Ala-gamma-D-Glu-L-Lys-D-Ala-D-Ala)](n)-di-trans,octa-cis-undecaprenyl diphosphate + beta-D-GlcNAc-(1-&gt;4)-Mur2Ac(oyl-L-Ala-gamma-D-Glu-L-Lys-D-Ala-D-Ala)-di-trans,octa-cis-undecaprenyl diphosphate = [GlcNAc-(1-&gt;4)-Mur2Ac(oyl-L-Ala-gamma-D-Glu-L-Lys-D-Ala-D-Ala)](n+1)-di-trans,octa-cis-undecaprenyl diphosphate + di-trans,octa-cis-undecaprenyl diphosphate + H(+)</text>
        <dbReference type="Rhea" id="RHEA:23708"/>
        <dbReference type="Rhea" id="RHEA-COMP:9602"/>
        <dbReference type="Rhea" id="RHEA-COMP:9603"/>
        <dbReference type="ChEBI" id="CHEBI:15378"/>
        <dbReference type="ChEBI" id="CHEBI:58405"/>
        <dbReference type="ChEBI" id="CHEBI:60033"/>
        <dbReference type="ChEBI" id="CHEBI:78435"/>
        <dbReference type="EC" id="2.4.99.28"/>
    </reaction>
</comment>
<dbReference type="GO" id="GO:0005886">
    <property type="term" value="C:plasma membrane"/>
    <property type="evidence" value="ECO:0007669"/>
    <property type="project" value="UniProtKB-SubCell"/>
</dbReference>
<feature type="transmembrane region" description="Helical" evidence="11">
    <location>
        <begin position="278"/>
        <end position="298"/>
    </location>
</feature>
<accession>A0A0K1PCF8</accession>
<dbReference type="KEGG" id="vin:AKJ08_1590"/>
<dbReference type="GO" id="GO:0009252">
    <property type="term" value="P:peptidoglycan biosynthetic process"/>
    <property type="evidence" value="ECO:0007669"/>
    <property type="project" value="UniProtKB-UniRule"/>
</dbReference>
<dbReference type="HAMAP" id="MF_02079">
    <property type="entry name" value="PGT_RodA"/>
    <property type="match status" value="1"/>
</dbReference>
<evidence type="ECO:0000256" key="8">
    <source>
        <dbReference type="ARBA" id="ARBA00022989"/>
    </source>
</evidence>
<organism evidence="12 13">
    <name type="scientific">Vulgatibacter incomptus</name>
    <dbReference type="NCBI Taxonomy" id="1391653"/>
    <lineage>
        <taxon>Bacteria</taxon>
        <taxon>Pseudomonadati</taxon>
        <taxon>Myxococcota</taxon>
        <taxon>Myxococcia</taxon>
        <taxon>Myxococcales</taxon>
        <taxon>Cystobacterineae</taxon>
        <taxon>Vulgatibacteraceae</taxon>
        <taxon>Vulgatibacter</taxon>
    </lineage>
</organism>
<keyword evidence="5 11" id="KW-0812">Transmembrane</keyword>
<keyword evidence="9 11" id="KW-0472">Membrane</keyword>
<dbReference type="PANTHER" id="PTHR30474:SF1">
    <property type="entry name" value="PEPTIDOGLYCAN GLYCOSYLTRANSFERASE MRDB"/>
    <property type="match status" value="1"/>
</dbReference>
<dbReference type="EC" id="2.4.99.28" evidence="11"/>
<feature type="transmembrane region" description="Helical" evidence="11">
    <location>
        <begin position="189"/>
        <end position="208"/>
    </location>
</feature>
<dbReference type="GO" id="GO:0008360">
    <property type="term" value="P:regulation of cell shape"/>
    <property type="evidence" value="ECO:0007669"/>
    <property type="project" value="UniProtKB-KW"/>
</dbReference>
<keyword evidence="2 11" id="KW-1003">Cell membrane</keyword>